<dbReference type="SMART" id="SM00369">
    <property type="entry name" value="LRR_TYP"/>
    <property type="match status" value="7"/>
</dbReference>
<evidence type="ECO:0000313" key="6">
    <source>
        <dbReference type="Proteomes" id="UP000085678"/>
    </source>
</evidence>
<dbReference type="InParanoid" id="A0A1S3KFW5"/>
<keyword evidence="6" id="KW-1185">Reference proteome</keyword>
<dbReference type="InterPro" id="IPR055414">
    <property type="entry name" value="LRR_R13L4/SHOC2-like"/>
</dbReference>
<dbReference type="PROSITE" id="PS51450">
    <property type="entry name" value="LRR"/>
    <property type="match status" value="3"/>
</dbReference>
<dbReference type="InterPro" id="IPR032675">
    <property type="entry name" value="LRR_dom_sf"/>
</dbReference>
<dbReference type="AlphaFoldDB" id="A0A1S3KFW5"/>
<dbReference type="PANTHER" id="PTHR48051:SF54">
    <property type="entry name" value="LEUCINE-RICH REPEAT-CONTAINING PROTEIN"/>
    <property type="match status" value="1"/>
</dbReference>
<evidence type="ECO:0000259" key="4">
    <source>
        <dbReference type="Pfam" id="PF23598"/>
    </source>
</evidence>
<dbReference type="SUPFAM" id="SSF50494">
    <property type="entry name" value="Trypsin-like serine proteases"/>
    <property type="match status" value="1"/>
</dbReference>
<keyword evidence="2" id="KW-0677">Repeat</keyword>
<protein>
    <submittedName>
        <fullName evidence="7">Uncharacterized protein LOC106181623</fullName>
    </submittedName>
</protein>
<dbReference type="Gene3D" id="3.80.10.10">
    <property type="entry name" value="Ribonuclease Inhibitor"/>
    <property type="match status" value="1"/>
</dbReference>
<dbReference type="InterPro" id="IPR009003">
    <property type="entry name" value="Peptidase_S1_PA"/>
</dbReference>
<dbReference type="InterPro" id="IPR001611">
    <property type="entry name" value="Leu-rich_rpt"/>
</dbReference>
<evidence type="ECO:0000313" key="7">
    <source>
        <dbReference type="RefSeq" id="XP_013421530.1"/>
    </source>
</evidence>
<dbReference type="Proteomes" id="UP000085678">
    <property type="component" value="Unplaced"/>
</dbReference>
<name>A0A1S3KFW5_LINAN</name>
<gene>
    <name evidence="7" type="primary">LOC106181623</name>
</gene>
<keyword evidence="1" id="KW-0433">Leucine-rich repeat</keyword>
<accession>A0A1S3KFW5</accession>
<evidence type="ECO:0000256" key="2">
    <source>
        <dbReference type="ARBA" id="ARBA00022737"/>
    </source>
</evidence>
<dbReference type="RefSeq" id="XP_013421530.1">
    <property type="nucleotide sequence ID" value="XM_013566076.1"/>
</dbReference>
<dbReference type="GeneID" id="106181623"/>
<dbReference type="InterPro" id="IPR057904">
    <property type="entry name" value="Nal1_C"/>
</dbReference>
<evidence type="ECO:0000259" key="5">
    <source>
        <dbReference type="Pfam" id="PF25819"/>
    </source>
</evidence>
<sequence>MAYRQAVTGEDILDLLRRIQLSPKSTLPHNVLELTELGINYTDIDSLPESISECRKVKKIFARGNKLTSLPQSISNLPHLTFLHLDENKFTAFPTSLYSHNNLRKLYLSNNQISDISDDINRMDELSVFWLSNNAFTTFPAALCGMTNLTELHLEGNQLADVPSEVSQMEKLTKFFLSKNAFTTFPINLCGMTNLKVLHMEENRISEIPGEINKMELLKLLNLASNNITHLPPQMKTMKNLTKLDVAKNPLVQPPEDIARRGVDAIRKYFEAFTDLPGRGLAFITIAEGRGKKASTDVKRTIPEKLKNDLLQFEFVDMFGFGQDSFQIYVCRKHFESNTDLDVINKLKTLVEEHGVDGKVVAHISSAPRRLSYFCGKEPPWPAVKIVKENNRYGSLGSYCRTDEADSKVYVLTNAHVASEGDIRLIQPGGSQVQSDNVCMHQRVGECNWSISTGTPSFVDIAAINVPSLGLRPGFESGPAVSVFSGDIESVVGHPVYKHGAQSYRTKGTIVGIDFVSRDENAGVCKGFLRVQGQNGTAFARPGDSGSLVRLAEDNKPLAMIFGGDIEMRDEGNGNHQGDEGNSNNQGETACFLFSEGLMKLERESGKKFLMVDETQLQCLIENFNG</sequence>
<dbReference type="OrthoDB" id="1055148at2759"/>
<dbReference type="KEGG" id="lak:106181623"/>
<organism evidence="6 7">
    <name type="scientific">Lingula anatina</name>
    <name type="common">Brachiopod</name>
    <name type="synonym">Lingula unguis</name>
    <dbReference type="NCBI Taxonomy" id="7574"/>
    <lineage>
        <taxon>Eukaryota</taxon>
        <taxon>Metazoa</taxon>
        <taxon>Spiralia</taxon>
        <taxon>Lophotrochozoa</taxon>
        <taxon>Brachiopoda</taxon>
        <taxon>Linguliformea</taxon>
        <taxon>Lingulata</taxon>
        <taxon>Lingulida</taxon>
        <taxon>Linguloidea</taxon>
        <taxon>Lingulidae</taxon>
        <taxon>Lingula</taxon>
    </lineage>
</organism>
<dbReference type="GO" id="GO:0005737">
    <property type="term" value="C:cytoplasm"/>
    <property type="evidence" value="ECO:0007669"/>
    <property type="project" value="TreeGrafter"/>
</dbReference>
<feature type="domain" description="Disease resistance R13L4/SHOC-2-like LRR" evidence="4">
    <location>
        <begin position="30"/>
        <end position="186"/>
    </location>
</feature>
<dbReference type="PANTHER" id="PTHR48051">
    <property type="match status" value="1"/>
</dbReference>
<evidence type="ECO:0000256" key="3">
    <source>
        <dbReference type="SAM" id="MobiDB-lite"/>
    </source>
</evidence>
<feature type="region of interest" description="Disordered" evidence="3">
    <location>
        <begin position="567"/>
        <end position="586"/>
    </location>
</feature>
<dbReference type="SUPFAM" id="SSF52058">
    <property type="entry name" value="L domain-like"/>
    <property type="match status" value="1"/>
</dbReference>
<dbReference type="STRING" id="7574.A0A1S3KFW5"/>
<dbReference type="Pfam" id="PF25819">
    <property type="entry name" value="Nal1_C"/>
    <property type="match status" value="1"/>
</dbReference>
<dbReference type="InterPro" id="IPR050216">
    <property type="entry name" value="LRR_domain-containing"/>
</dbReference>
<evidence type="ECO:0000256" key="1">
    <source>
        <dbReference type="ARBA" id="ARBA00022614"/>
    </source>
</evidence>
<proteinExistence type="predicted"/>
<feature type="compositionally biased region" description="Basic and acidic residues" evidence="3">
    <location>
        <begin position="567"/>
        <end position="579"/>
    </location>
</feature>
<dbReference type="Pfam" id="PF23598">
    <property type="entry name" value="LRR_14"/>
    <property type="match status" value="1"/>
</dbReference>
<reference evidence="7" key="1">
    <citation type="submission" date="2025-08" db="UniProtKB">
        <authorList>
            <consortium name="RefSeq"/>
        </authorList>
    </citation>
    <scope>IDENTIFICATION</scope>
    <source>
        <tissue evidence="7">Gonads</tissue>
    </source>
</reference>
<feature type="domain" description="Nal1 C-terminal" evidence="5">
    <location>
        <begin position="486"/>
        <end position="565"/>
    </location>
</feature>
<dbReference type="InterPro" id="IPR003591">
    <property type="entry name" value="Leu-rich_rpt_typical-subtyp"/>
</dbReference>
<dbReference type="Pfam" id="PF13855">
    <property type="entry name" value="LRR_8"/>
    <property type="match status" value="1"/>
</dbReference>